<protein>
    <submittedName>
        <fullName evidence="3">Uncharacterized protein LOC107881891</fullName>
    </submittedName>
</protein>
<evidence type="ECO:0000313" key="2">
    <source>
        <dbReference type="Proteomes" id="UP000694861"/>
    </source>
</evidence>
<sequence>MDLIGKIYPTSSKQHCFTIVATDYFTKWVEAKPVKSTTSQEIITFIDEQIIQWFGIPESITTDRGSSFISGEMLNMAEAFKFKLLQSTLRTMLKLIDRQNQQSNSQNCSSTQLIGEDYSQAMLLELEGLDGSRLYTLNKLFAGKQAVSRAYNKRVKNESFEEGEIVWKVVLPLRTHIAGYGKWSPTWEGPFIIKQILRLGAYRLQDRDGDVHAAPINGKWLKKFYSTMWDSQAMQTNPGIKRQQNEAVV</sequence>
<dbReference type="RefSeq" id="XP_016652401.1">
    <property type="nucleotide sequence ID" value="XM_016796915.1"/>
</dbReference>
<dbReference type="InterPro" id="IPR036397">
    <property type="entry name" value="RNaseH_sf"/>
</dbReference>
<proteinExistence type="predicted"/>
<dbReference type="InterPro" id="IPR001584">
    <property type="entry name" value="Integrase_cat-core"/>
</dbReference>
<evidence type="ECO:0000313" key="3">
    <source>
        <dbReference type="RefSeq" id="XP_016652401.1"/>
    </source>
</evidence>
<organism evidence="2 3">
    <name type="scientific">Prunus mume</name>
    <name type="common">Japanese apricot</name>
    <name type="synonym">Armeniaca mume</name>
    <dbReference type="NCBI Taxonomy" id="102107"/>
    <lineage>
        <taxon>Eukaryota</taxon>
        <taxon>Viridiplantae</taxon>
        <taxon>Streptophyta</taxon>
        <taxon>Embryophyta</taxon>
        <taxon>Tracheophyta</taxon>
        <taxon>Spermatophyta</taxon>
        <taxon>Magnoliopsida</taxon>
        <taxon>eudicotyledons</taxon>
        <taxon>Gunneridae</taxon>
        <taxon>Pentapetalae</taxon>
        <taxon>rosids</taxon>
        <taxon>fabids</taxon>
        <taxon>Rosales</taxon>
        <taxon>Rosaceae</taxon>
        <taxon>Amygdaloideae</taxon>
        <taxon>Amygdaleae</taxon>
        <taxon>Prunus</taxon>
    </lineage>
</organism>
<reference evidence="2" key="1">
    <citation type="journal article" date="2012" name="Nat. Commun.">
        <title>The genome of Prunus mume.</title>
        <authorList>
            <person name="Zhang Q."/>
            <person name="Chen W."/>
            <person name="Sun L."/>
            <person name="Zhao F."/>
            <person name="Huang B."/>
            <person name="Yang W."/>
            <person name="Tao Y."/>
            <person name="Wang J."/>
            <person name="Yuan Z."/>
            <person name="Fan G."/>
            <person name="Xing Z."/>
            <person name="Han C."/>
            <person name="Pan H."/>
            <person name="Zhong X."/>
            <person name="Shi W."/>
            <person name="Liang X."/>
            <person name="Du D."/>
            <person name="Sun F."/>
            <person name="Xu Z."/>
            <person name="Hao R."/>
            <person name="Lv T."/>
            <person name="Lv Y."/>
            <person name="Zheng Z."/>
            <person name="Sun M."/>
            <person name="Luo L."/>
            <person name="Cai M."/>
            <person name="Gao Y."/>
            <person name="Wang J."/>
            <person name="Yin Y."/>
            <person name="Xu X."/>
            <person name="Cheng T."/>
            <person name="Wang J."/>
        </authorList>
    </citation>
    <scope>NUCLEOTIDE SEQUENCE [LARGE SCALE GENOMIC DNA]</scope>
</reference>
<dbReference type="PROSITE" id="PS50994">
    <property type="entry name" value="INTEGRASE"/>
    <property type="match status" value="1"/>
</dbReference>
<dbReference type="PANTHER" id="PTHR37984:SF5">
    <property type="entry name" value="PROTEIN NYNRIN-LIKE"/>
    <property type="match status" value="1"/>
</dbReference>
<reference evidence="3" key="2">
    <citation type="submission" date="2025-08" db="UniProtKB">
        <authorList>
            <consortium name="RefSeq"/>
        </authorList>
    </citation>
    <scope>IDENTIFICATION</scope>
</reference>
<dbReference type="InterPro" id="IPR012337">
    <property type="entry name" value="RNaseH-like_sf"/>
</dbReference>
<keyword evidence="2" id="KW-1185">Reference proteome</keyword>
<dbReference type="PANTHER" id="PTHR37984">
    <property type="entry name" value="PROTEIN CBG26694"/>
    <property type="match status" value="1"/>
</dbReference>
<dbReference type="Gene3D" id="3.30.420.10">
    <property type="entry name" value="Ribonuclease H-like superfamily/Ribonuclease H"/>
    <property type="match status" value="1"/>
</dbReference>
<feature type="domain" description="Integrase catalytic" evidence="1">
    <location>
        <begin position="1"/>
        <end position="164"/>
    </location>
</feature>
<name>A0ABM1LYC4_PRUMU</name>
<dbReference type="InterPro" id="IPR050951">
    <property type="entry name" value="Retrovirus_Pol_polyprotein"/>
</dbReference>
<accession>A0ABM1LYC4</accession>
<dbReference type="Pfam" id="PF00665">
    <property type="entry name" value="rve"/>
    <property type="match status" value="1"/>
</dbReference>
<dbReference type="SUPFAM" id="SSF53098">
    <property type="entry name" value="Ribonuclease H-like"/>
    <property type="match status" value="1"/>
</dbReference>
<gene>
    <name evidence="3" type="primary">LOC107881891</name>
</gene>
<evidence type="ECO:0000259" key="1">
    <source>
        <dbReference type="PROSITE" id="PS50994"/>
    </source>
</evidence>
<dbReference type="Proteomes" id="UP000694861">
    <property type="component" value="Unplaced"/>
</dbReference>
<dbReference type="GeneID" id="107881891"/>